<feature type="region of interest" description="Disordered" evidence="2">
    <location>
        <begin position="1"/>
        <end position="134"/>
    </location>
</feature>
<dbReference type="OMA" id="ELFWMAT"/>
<gene>
    <name evidence="3" type="ORF">RHOBADRAFT_54360</name>
</gene>
<feature type="compositionally biased region" description="Low complexity" evidence="2">
    <location>
        <begin position="769"/>
        <end position="793"/>
    </location>
</feature>
<dbReference type="OrthoDB" id="10004862at2759"/>
<feature type="compositionally biased region" description="Pro residues" evidence="2">
    <location>
        <begin position="97"/>
        <end position="110"/>
    </location>
</feature>
<name>A0A194S211_RHOGW</name>
<sequence>MTEVRLRAEMDRASPSSSEQGEEAGRRDEREADPAVHLARCGRAGASASTTMAPFPTRHTRKPSDTLLPTFHSPSPASSSPSHSPPHSGLATGPGHAYPPLPVSPSPSQPTSPRSRSPVETRPPAAGPEHHYAPQHHHVDPLQLFGAMAPPTKGNTGGLGGITAASTDTVRRCLEENHIRSHTFFNDKGFHNHCSHHLLASYSLGASPALLEDIYKLHHETAFKPMPPLAPEQITEANWTDHLGDEQYYPNYLAFFHRLIAPLPPASSAYAGRKSSAIPVLERFLFGGDGQMLARAVSGAIHPLIHIGHGIEFGLDAHVAEGLAQCAVHQAKAAPLFPEEWPPCPPKPSQLQSTLSSAFLSLGFTSSIPSTSVYTYFGGQNVASPRISFAATAAALPRDKRFPRVGLSGFTILSRILHDEALAPGRACTLDDFPKLDAVLRNRASRIVQWCEEWRFSNERAAAWEDAEAPSGTKPKLTGVTPEWAECVEKCEELFWMATVIHAASSRPGYKDVKLDFFLMHGLTSVLFLPPLLEAISPHLRPYLLTSHFRILVAYWVSRGRPDLHVADTLMAATPYPRPPPVSSPPSTTAVRRALDENRHNKGHDPEDPSTSADGGVESPATPKAMHAQPFPAPDADSSSSPHDQDDGSNPWMRVLASAVDHDDEHATKVVRSLYYAAQHFGTSQKGMFTSSLPGSELMDGSIFIRAAGLTLASVGWAHEGVPGAPGSWDRSSLGFPSTWDDSELLPGASWPPYPSSSFSDRKGKSREPSAGGASFSSASSSRPASFSRSRSGTIVAGGNGNGTADHEVVHFAAGDSALLSPQSATGGFGFHRAASPNGSASAASSRAPSHQGSVSDSFAPAMNREGEHSRSASPGLGASGSVEGRVGWRKVGEEVTDEDRNRQAIDEEEHELMG</sequence>
<organism evidence="3 4">
    <name type="scientific">Rhodotorula graminis (strain WP1)</name>
    <dbReference type="NCBI Taxonomy" id="578459"/>
    <lineage>
        <taxon>Eukaryota</taxon>
        <taxon>Fungi</taxon>
        <taxon>Dikarya</taxon>
        <taxon>Basidiomycota</taxon>
        <taxon>Pucciniomycotina</taxon>
        <taxon>Microbotryomycetes</taxon>
        <taxon>Sporidiobolales</taxon>
        <taxon>Sporidiobolaceae</taxon>
        <taxon>Rhodotorula</taxon>
    </lineage>
</organism>
<evidence type="ECO:0000256" key="1">
    <source>
        <dbReference type="ARBA" id="ARBA00023002"/>
    </source>
</evidence>
<feature type="region of interest" description="Disordered" evidence="2">
    <location>
        <begin position="599"/>
        <end position="651"/>
    </location>
</feature>
<feature type="compositionally biased region" description="Low complexity" evidence="2">
    <location>
        <begin position="833"/>
        <end position="850"/>
    </location>
</feature>
<feature type="compositionally biased region" description="Basic and acidic residues" evidence="2">
    <location>
        <begin position="23"/>
        <end position="34"/>
    </location>
</feature>
<dbReference type="AlphaFoldDB" id="A0A194S211"/>
<dbReference type="EMBL" id="KQ474080">
    <property type="protein sequence ID" value="KPV74554.1"/>
    <property type="molecule type" value="Genomic_DNA"/>
</dbReference>
<accession>A0A194S211</accession>
<feature type="region of interest" description="Disordered" evidence="2">
    <location>
        <begin position="747"/>
        <end position="802"/>
    </location>
</feature>
<dbReference type="GeneID" id="28977720"/>
<dbReference type="Proteomes" id="UP000053890">
    <property type="component" value="Unassembled WGS sequence"/>
</dbReference>
<dbReference type="PANTHER" id="PTHR35870">
    <property type="entry name" value="PROTEIN, PUTATIVE (AFU_ORTHOLOGUE AFUA_5G03330)-RELATED"/>
    <property type="match status" value="1"/>
</dbReference>
<feature type="compositionally biased region" description="Basic and acidic residues" evidence="2">
    <location>
        <begin position="1"/>
        <end position="12"/>
    </location>
</feature>
<keyword evidence="1" id="KW-0560">Oxidoreductase</keyword>
<dbReference type="RefSeq" id="XP_018270603.1">
    <property type="nucleotide sequence ID" value="XM_018417272.1"/>
</dbReference>
<feature type="compositionally biased region" description="Low complexity" evidence="2">
    <location>
        <begin position="72"/>
        <end position="88"/>
    </location>
</feature>
<dbReference type="InterPro" id="IPR025337">
    <property type="entry name" value="Questin_oxidase-like"/>
</dbReference>
<evidence type="ECO:0000256" key="2">
    <source>
        <dbReference type="SAM" id="MobiDB-lite"/>
    </source>
</evidence>
<dbReference type="STRING" id="578459.A0A194S211"/>
<feature type="compositionally biased region" description="Low complexity" evidence="2">
    <location>
        <begin position="628"/>
        <end position="642"/>
    </location>
</feature>
<evidence type="ECO:0000313" key="4">
    <source>
        <dbReference type="Proteomes" id="UP000053890"/>
    </source>
</evidence>
<protein>
    <submittedName>
        <fullName evidence="3">Uncharacterized protein</fullName>
    </submittedName>
</protein>
<feature type="region of interest" description="Disordered" evidence="2">
    <location>
        <begin position="830"/>
        <end position="915"/>
    </location>
</feature>
<feature type="compositionally biased region" description="Basic and acidic residues" evidence="2">
    <location>
        <begin position="891"/>
        <end position="915"/>
    </location>
</feature>
<dbReference type="Pfam" id="PF14027">
    <property type="entry name" value="Questin_oxidase"/>
    <property type="match status" value="1"/>
</dbReference>
<reference evidence="3 4" key="1">
    <citation type="journal article" date="2015" name="Front. Microbiol.">
        <title>Genome sequence of the plant growth promoting endophytic yeast Rhodotorula graminis WP1.</title>
        <authorList>
            <person name="Firrincieli A."/>
            <person name="Otillar R."/>
            <person name="Salamov A."/>
            <person name="Schmutz J."/>
            <person name="Khan Z."/>
            <person name="Redman R.S."/>
            <person name="Fleck N.D."/>
            <person name="Lindquist E."/>
            <person name="Grigoriev I.V."/>
            <person name="Doty S.L."/>
        </authorList>
    </citation>
    <scope>NUCLEOTIDE SEQUENCE [LARGE SCALE GENOMIC DNA]</scope>
    <source>
        <strain evidence="3 4">WP1</strain>
    </source>
</reference>
<keyword evidence="4" id="KW-1185">Reference proteome</keyword>
<evidence type="ECO:0000313" key="3">
    <source>
        <dbReference type="EMBL" id="KPV74554.1"/>
    </source>
</evidence>
<dbReference type="GO" id="GO:0016491">
    <property type="term" value="F:oxidoreductase activity"/>
    <property type="evidence" value="ECO:0007669"/>
    <property type="project" value="UniProtKB-KW"/>
</dbReference>
<dbReference type="PANTHER" id="PTHR35870:SF1">
    <property type="entry name" value="PROTEIN, PUTATIVE (AFU_ORTHOLOGUE AFUA_5G03330)-RELATED"/>
    <property type="match status" value="1"/>
</dbReference>
<proteinExistence type="predicted"/>